<feature type="binding site" evidence="13">
    <location>
        <position position="272"/>
    </location>
    <ligand>
        <name>S-adenosyl-L-methionine</name>
        <dbReference type="ChEBI" id="CHEBI:59789"/>
    </ligand>
</feature>
<comment type="caution">
    <text evidence="13">Lacks conserved residue(s) required for the propagation of feature annotation.</text>
</comment>
<dbReference type="GO" id="GO:0005737">
    <property type="term" value="C:cytoplasm"/>
    <property type="evidence" value="ECO:0007669"/>
    <property type="project" value="UniProtKB-SubCell"/>
</dbReference>
<keyword evidence="5" id="KW-0698">rRNA processing</keyword>
<evidence type="ECO:0000256" key="1">
    <source>
        <dbReference type="ARBA" id="ARBA00002724"/>
    </source>
</evidence>
<comment type="catalytic activity">
    <reaction evidence="12">
        <text>cytidine(967) in 16S rRNA + S-adenosyl-L-methionine = 5-methylcytidine(967) in 16S rRNA + S-adenosyl-L-homocysteine + H(+)</text>
        <dbReference type="Rhea" id="RHEA:42748"/>
        <dbReference type="Rhea" id="RHEA-COMP:10219"/>
        <dbReference type="Rhea" id="RHEA-COMP:10220"/>
        <dbReference type="ChEBI" id="CHEBI:15378"/>
        <dbReference type="ChEBI" id="CHEBI:57856"/>
        <dbReference type="ChEBI" id="CHEBI:59789"/>
        <dbReference type="ChEBI" id="CHEBI:74483"/>
        <dbReference type="ChEBI" id="CHEBI:82748"/>
        <dbReference type="EC" id="2.1.1.176"/>
    </reaction>
</comment>
<evidence type="ECO:0000256" key="12">
    <source>
        <dbReference type="ARBA" id="ARBA00047283"/>
    </source>
</evidence>
<dbReference type="EC" id="2.1.1.176" evidence="3"/>
<evidence type="ECO:0000256" key="10">
    <source>
        <dbReference type="ARBA" id="ARBA00030399"/>
    </source>
</evidence>
<evidence type="ECO:0000256" key="11">
    <source>
        <dbReference type="ARBA" id="ARBA00031088"/>
    </source>
</evidence>
<sequence length="441" mass="48771">MKAWGVARQEALVALGRVRNNVPVAEALTASHQTTSMSANDRALLTQLVYGVLRHRRYLDAVIEPFVRQELEPDIRDILRMGFFQLKFLNRIPPYAVVNAAVEQTKAIQPKASRLVNAVLRRGQQYEPTNLNLAVQYSHPDWLVARWATRFGNRLPEILAENNKIPPLTLRVNSTKASRDDVLRELKRLNIEAEPSRFVPEAIRVTGSLWLEHLPWFQNGWVSVQDESGMLVSHVLDPQPGDHILDLTAGVGGKTGHLAEMTRGQAKIVAIDASAHRLMLLQQNLERLGVAGGVTTQTGDAQSILASMGRSQAFDKVLVDAPCSNLGVLRRRVDARWRKQEQNLVEHQALQRQLLASAIEVTKPGGVLVYSTCSIEPEETTEVIAAMLTQFADVHKDSVMPYLPTPLPNAATADGMLTIVPGDYGMDGFFIARLVKDAGGE</sequence>
<dbReference type="PANTHER" id="PTHR22807">
    <property type="entry name" value="NOP2 YEAST -RELATED NOL1/NOP2/FMU SUN DOMAIN-CONTAINING"/>
    <property type="match status" value="1"/>
</dbReference>
<keyword evidence="4" id="KW-0963">Cytoplasm</keyword>
<dbReference type="InterPro" id="IPR029063">
    <property type="entry name" value="SAM-dependent_MTases_sf"/>
</dbReference>
<reference evidence="15 16" key="1">
    <citation type="journal article" date="2014" name="BMC Genomics">
        <title>Comparison of environmental and isolate Sulfobacillus genomes reveals diverse carbon, sulfur, nitrogen, and hydrogen metabolisms.</title>
        <authorList>
            <person name="Justice N.B."/>
            <person name="Norman A."/>
            <person name="Brown C.T."/>
            <person name="Singh A."/>
            <person name="Thomas B.C."/>
            <person name="Banfield J.F."/>
        </authorList>
    </citation>
    <scope>NUCLEOTIDE SEQUENCE [LARGE SCALE GENOMIC DNA]</scope>
    <source>
        <strain evidence="15">AMDSBA4</strain>
    </source>
</reference>
<organism evidence="15 16">
    <name type="scientific">Sulfobacillus benefaciens</name>
    <dbReference type="NCBI Taxonomy" id="453960"/>
    <lineage>
        <taxon>Bacteria</taxon>
        <taxon>Bacillati</taxon>
        <taxon>Bacillota</taxon>
        <taxon>Clostridia</taxon>
        <taxon>Eubacteriales</taxon>
        <taxon>Clostridiales Family XVII. Incertae Sedis</taxon>
        <taxon>Sulfobacillus</taxon>
    </lineage>
</organism>
<feature type="domain" description="SAM-dependent MTase RsmB/NOP-type" evidence="14">
    <location>
        <begin position="158"/>
        <end position="437"/>
    </location>
</feature>
<gene>
    <name evidence="15" type="ORF">C7B46_04460</name>
</gene>
<keyword evidence="7 13" id="KW-0808">Transferase</keyword>
<dbReference type="InterPro" id="IPR035926">
    <property type="entry name" value="NusB-like_sf"/>
</dbReference>
<dbReference type="InterPro" id="IPR049560">
    <property type="entry name" value="MeTrfase_RsmB-F_NOP2_cat"/>
</dbReference>
<evidence type="ECO:0000259" key="14">
    <source>
        <dbReference type="PROSITE" id="PS51686"/>
    </source>
</evidence>
<dbReference type="Pfam" id="PF22458">
    <property type="entry name" value="RsmF-B_ferredox"/>
    <property type="match status" value="1"/>
</dbReference>
<dbReference type="AlphaFoldDB" id="A0A2T2XJN1"/>
<evidence type="ECO:0000256" key="6">
    <source>
        <dbReference type="ARBA" id="ARBA00022603"/>
    </source>
</evidence>
<dbReference type="InterPro" id="IPR001678">
    <property type="entry name" value="MeTrfase_RsmB-F_NOP2_dom"/>
</dbReference>
<comment type="caution">
    <text evidence="15">The sequence shown here is derived from an EMBL/GenBank/DDBJ whole genome shotgun (WGS) entry which is preliminary data.</text>
</comment>
<dbReference type="PANTHER" id="PTHR22807:SF53">
    <property type="entry name" value="RIBOSOMAL RNA SMALL SUBUNIT METHYLTRANSFERASE B-RELATED"/>
    <property type="match status" value="1"/>
</dbReference>
<comment type="function">
    <text evidence="1">Specifically methylates the cytosine at position 967 (m5C967) of 16S rRNA.</text>
</comment>
<dbReference type="InterPro" id="IPR004573">
    <property type="entry name" value="rRNA_ssu_MeTfrase_B"/>
</dbReference>
<comment type="similarity">
    <text evidence="13">Belongs to the class I-like SAM-binding methyltransferase superfamily. RsmB/NOP family.</text>
</comment>
<dbReference type="EMBL" id="PXYW01000007">
    <property type="protein sequence ID" value="PSR34694.1"/>
    <property type="molecule type" value="Genomic_DNA"/>
</dbReference>
<evidence type="ECO:0000313" key="15">
    <source>
        <dbReference type="EMBL" id="PSR34694.1"/>
    </source>
</evidence>
<feature type="binding site" evidence="13">
    <location>
        <position position="320"/>
    </location>
    <ligand>
        <name>S-adenosyl-L-methionine</name>
        <dbReference type="ChEBI" id="CHEBI:59789"/>
    </ligand>
</feature>
<keyword evidence="6 13" id="KW-0489">Methyltransferase</keyword>
<evidence type="ECO:0000256" key="4">
    <source>
        <dbReference type="ARBA" id="ARBA00022490"/>
    </source>
</evidence>
<dbReference type="Pfam" id="PF01189">
    <property type="entry name" value="Methyltr_RsmB-F"/>
    <property type="match status" value="1"/>
</dbReference>
<feature type="active site" description="Nucleophile" evidence="13">
    <location>
        <position position="373"/>
    </location>
</feature>
<evidence type="ECO:0000256" key="3">
    <source>
        <dbReference type="ARBA" id="ARBA00012140"/>
    </source>
</evidence>
<comment type="subcellular location">
    <subcellularLocation>
        <location evidence="2">Cytoplasm</location>
    </subcellularLocation>
</comment>
<evidence type="ECO:0000313" key="16">
    <source>
        <dbReference type="Proteomes" id="UP000242972"/>
    </source>
</evidence>
<dbReference type="NCBIfam" id="NF011494">
    <property type="entry name" value="PRK14902.1"/>
    <property type="match status" value="1"/>
</dbReference>
<dbReference type="Pfam" id="PF01029">
    <property type="entry name" value="NusB"/>
    <property type="match status" value="1"/>
</dbReference>
<dbReference type="Gene3D" id="1.10.940.10">
    <property type="entry name" value="NusB-like"/>
    <property type="match status" value="1"/>
</dbReference>
<dbReference type="CDD" id="cd02440">
    <property type="entry name" value="AdoMet_MTases"/>
    <property type="match status" value="1"/>
</dbReference>
<dbReference type="PRINTS" id="PR02008">
    <property type="entry name" value="RCMTFAMILY"/>
</dbReference>
<evidence type="ECO:0000256" key="9">
    <source>
        <dbReference type="ARBA" id="ARBA00022884"/>
    </source>
</evidence>
<dbReference type="Gene3D" id="3.40.50.150">
    <property type="entry name" value="Vaccinia Virus protein VP39"/>
    <property type="match status" value="1"/>
</dbReference>
<dbReference type="GO" id="GO:0006355">
    <property type="term" value="P:regulation of DNA-templated transcription"/>
    <property type="evidence" value="ECO:0007669"/>
    <property type="project" value="InterPro"/>
</dbReference>
<evidence type="ECO:0000256" key="5">
    <source>
        <dbReference type="ARBA" id="ARBA00022552"/>
    </source>
</evidence>
<keyword evidence="8 13" id="KW-0949">S-adenosyl-L-methionine</keyword>
<dbReference type="InterPro" id="IPR006027">
    <property type="entry name" value="NusB_RsmB_TIM44"/>
</dbReference>
<feature type="binding site" evidence="13">
    <location>
        <position position="300"/>
    </location>
    <ligand>
        <name>S-adenosyl-L-methionine</name>
        <dbReference type="ChEBI" id="CHEBI:59789"/>
    </ligand>
</feature>
<keyword evidence="9 13" id="KW-0694">RNA-binding</keyword>
<dbReference type="InterPro" id="IPR023267">
    <property type="entry name" value="RCMT"/>
</dbReference>
<accession>A0A2T2XJN1</accession>
<dbReference type="PROSITE" id="PS51686">
    <property type="entry name" value="SAM_MT_RSMB_NOP"/>
    <property type="match status" value="1"/>
</dbReference>
<evidence type="ECO:0000256" key="7">
    <source>
        <dbReference type="ARBA" id="ARBA00022679"/>
    </source>
</evidence>
<dbReference type="Proteomes" id="UP000242972">
    <property type="component" value="Unassembled WGS sequence"/>
</dbReference>
<evidence type="ECO:0000256" key="8">
    <source>
        <dbReference type="ARBA" id="ARBA00022691"/>
    </source>
</evidence>
<dbReference type="SUPFAM" id="SSF53335">
    <property type="entry name" value="S-adenosyl-L-methionine-dependent methyltransferases"/>
    <property type="match status" value="1"/>
</dbReference>
<protein>
    <recommendedName>
        <fullName evidence="3">16S rRNA (cytosine(967)-C(5))-methyltransferase</fullName>
        <ecNumber evidence="3">2.1.1.176</ecNumber>
    </recommendedName>
    <alternativeName>
        <fullName evidence="10">16S rRNA m5C967 methyltransferase</fullName>
    </alternativeName>
    <alternativeName>
        <fullName evidence="11">rRNA (cytosine-C(5)-)-methyltransferase RsmB</fullName>
    </alternativeName>
</protein>
<evidence type="ECO:0000256" key="2">
    <source>
        <dbReference type="ARBA" id="ARBA00004496"/>
    </source>
</evidence>
<dbReference type="GO" id="GO:0003723">
    <property type="term" value="F:RNA binding"/>
    <property type="evidence" value="ECO:0007669"/>
    <property type="project" value="UniProtKB-UniRule"/>
</dbReference>
<name>A0A2T2XJN1_9FIRM</name>
<dbReference type="FunFam" id="3.40.50.150:FF:000022">
    <property type="entry name" value="Ribosomal RNA small subunit methyltransferase B"/>
    <property type="match status" value="1"/>
</dbReference>
<evidence type="ECO:0000256" key="13">
    <source>
        <dbReference type="PROSITE-ProRule" id="PRU01023"/>
    </source>
</evidence>
<dbReference type="GO" id="GO:0008649">
    <property type="term" value="F:rRNA methyltransferase activity"/>
    <property type="evidence" value="ECO:0007669"/>
    <property type="project" value="InterPro"/>
</dbReference>
<dbReference type="SUPFAM" id="SSF48013">
    <property type="entry name" value="NusB-like"/>
    <property type="match status" value="1"/>
</dbReference>
<dbReference type="InterPro" id="IPR054728">
    <property type="entry name" value="RsmB-like_ferredoxin"/>
</dbReference>
<proteinExistence type="inferred from homology"/>
<dbReference type="NCBIfam" id="TIGR00563">
    <property type="entry name" value="rsmB"/>
    <property type="match status" value="1"/>
</dbReference>